<sequence>MRLYIMSSSRGRLKEVERCDLDFRSESRVAKLQAVSFSEEWLTHQNDEFPPICVRMLCASHEKWSLMNERPFANVLHNELAVRIAVLHITLTQRTIPMEA</sequence>
<dbReference type="AlphaFoldDB" id="A0A0M3HQ40"/>
<organism evidence="1 2">
    <name type="scientific">Ascaris lumbricoides</name>
    <name type="common">Giant roundworm</name>
    <dbReference type="NCBI Taxonomy" id="6252"/>
    <lineage>
        <taxon>Eukaryota</taxon>
        <taxon>Metazoa</taxon>
        <taxon>Ecdysozoa</taxon>
        <taxon>Nematoda</taxon>
        <taxon>Chromadorea</taxon>
        <taxon>Rhabditida</taxon>
        <taxon>Spirurina</taxon>
        <taxon>Ascaridomorpha</taxon>
        <taxon>Ascaridoidea</taxon>
        <taxon>Ascarididae</taxon>
        <taxon>Ascaris</taxon>
    </lineage>
</organism>
<dbReference type="WBParaSite" id="ALUE_0000413301-mRNA-1">
    <property type="protein sequence ID" value="ALUE_0000413301-mRNA-1"/>
    <property type="gene ID" value="ALUE_0000413301"/>
</dbReference>
<evidence type="ECO:0000313" key="2">
    <source>
        <dbReference type="WBParaSite" id="ALUE_0000413301-mRNA-1"/>
    </source>
</evidence>
<proteinExistence type="predicted"/>
<keyword evidence="1" id="KW-1185">Reference proteome</keyword>
<accession>A0A0M3HQ40</accession>
<reference evidence="2" key="1">
    <citation type="submission" date="2017-02" db="UniProtKB">
        <authorList>
            <consortium name="WormBaseParasite"/>
        </authorList>
    </citation>
    <scope>IDENTIFICATION</scope>
</reference>
<name>A0A0M3HQ40_ASCLU</name>
<evidence type="ECO:0000313" key="1">
    <source>
        <dbReference type="Proteomes" id="UP000036681"/>
    </source>
</evidence>
<protein>
    <submittedName>
        <fullName evidence="2">Uncharacterized protein</fullName>
    </submittedName>
</protein>
<dbReference type="Proteomes" id="UP000036681">
    <property type="component" value="Unplaced"/>
</dbReference>